<name>A0A061AJZ2_RHOTO</name>
<dbReference type="EMBL" id="LK052936">
    <property type="protein sequence ID" value="CDR35637.1"/>
    <property type="molecule type" value="Genomic_DNA"/>
</dbReference>
<evidence type="ECO:0000256" key="5">
    <source>
        <dbReference type="SAM" id="Phobius"/>
    </source>
</evidence>
<dbReference type="InterPro" id="IPR002123">
    <property type="entry name" value="Plipid/glycerol_acylTrfase"/>
</dbReference>
<dbReference type="GO" id="GO:0005783">
    <property type="term" value="C:endoplasmic reticulum"/>
    <property type="evidence" value="ECO:0007669"/>
    <property type="project" value="TreeGrafter"/>
</dbReference>
<dbReference type="PANTHER" id="PTHR10983">
    <property type="entry name" value="1-ACYLGLYCEROL-3-PHOSPHATE ACYLTRANSFERASE-RELATED"/>
    <property type="match status" value="1"/>
</dbReference>
<dbReference type="AlphaFoldDB" id="A0A061AJZ2"/>
<evidence type="ECO:0000313" key="7">
    <source>
        <dbReference type="EMBL" id="CDR35637.1"/>
    </source>
</evidence>
<keyword evidence="5" id="KW-0812">Transmembrane</keyword>
<dbReference type="InterPro" id="IPR032098">
    <property type="entry name" value="Acyltransf_C"/>
</dbReference>
<feature type="domain" description="Phospholipid/glycerol acyltransferase" evidence="6">
    <location>
        <begin position="117"/>
        <end position="245"/>
    </location>
</feature>
<dbReference type="PANTHER" id="PTHR10983:SF16">
    <property type="entry name" value="LYSOCARDIOLIPIN ACYLTRANSFERASE 1"/>
    <property type="match status" value="1"/>
</dbReference>
<reference evidence="7" key="1">
    <citation type="journal article" date="2014" name="Genome Announc.">
        <title>Draft genome sequence of Rhodosporidium toruloides CECT1137, an oleaginous yeast of biotechnological interest.</title>
        <authorList>
            <person name="Morin N."/>
            <person name="Calcas X."/>
            <person name="Devillers H."/>
            <person name="Durrens P."/>
            <person name="Sherman D.J."/>
            <person name="Nicaud J.-M."/>
            <person name="Neuveglise C."/>
        </authorList>
    </citation>
    <scope>NUCLEOTIDE SEQUENCE</scope>
    <source>
        <strain evidence="7">CECT1137</strain>
    </source>
</reference>
<evidence type="ECO:0000256" key="2">
    <source>
        <dbReference type="ARBA" id="ARBA00022679"/>
    </source>
</evidence>
<dbReference type="OrthoDB" id="189226at2759"/>
<dbReference type="SUPFAM" id="SSF69593">
    <property type="entry name" value="Glycerol-3-phosphate (1)-acyltransferase"/>
    <property type="match status" value="1"/>
</dbReference>
<dbReference type="GO" id="GO:0016746">
    <property type="term" value="F:acyltransferase activity"/>
    <property type="evidence" value="ECO:0007669"/>
    <property type="project" value="UniProtKB-KW"/>
</dbReference>
<dbReference type="CDD" id="cd07990">
    <property type="entry name" value="LPLAT_LCLAT1-like"/>
    <property type="match status" value="1"/>
</dbReference>
<feature type="transmembrane region" description="Helical" evidence="5">
    <location>
        <begin position="60"/>
        <end position="81"/>
    </location>
</feature>
<dbReference type="Pfam" id="PF01553">
    <property type="entry name" value="Acyltransferase"/>
    <property type="match status" value="1"/>
</dbReference>
<feature type="compositionally biased region" description="Basic and acidic residues" evidence="4">
    <location>
        <begin position="360"/>
        <end position="371"/>
    </location>
</feature>
<accession>A0A061AJZ2</accession>
<feature type="transmembrane region" description="Helical" evidence="5">
    <location>
        <begin position="27"/>
        <end position="48"/>
    </location>
</feature>
<dbReference type="SMART" id="SM00563">
    <property type="entry name" value="PlsC"/>
    <property type="match status" value="1"/>
</dbReference>
<protein>
    <submittedName>
        <fullName evidence="7">RHTO0S01e03796g1_1</fullName>
    </submittedName>
</protein>
<sequence length="465" mass="52314">MLYPPRLPLWAVPASSRPSRLLPTLHLTVPFVLLFDLGILTTFTLILLTLPFAYLPPTRLAYLAAGKATFGRVLTLMVQWFSPTELVISAGEGIDAAKLVERDQDGRVRKVNLPTKGVWISNHTTLADWLYLWDFAYLADHSSSIYIALKSSLRQIPIIGWAASWFGFIFLERRWALDRAPFRRQLKRIAQETNRGGKDQKLALLIFPEGTIVTANTRGISSKFAEKTAVSDYEHVLLPRSTGLFFALRQLAPSIPNLSLVDLTVGYPLPRRSPPADGKPASPLYASDYYTLPSILLSHVPPPELHVHIRAFPVSSIPLGDLSTMEHNPDDEGSEEEKRAFEEWLRKRWEEKDQLMERFRTKGSFLEEPRSHGSRGAAEQDEDEDDEDERRPGEHVWPIRLRHPLEPLLAFSLFLPFLALYGIWRGRWVAAGLLVSGLRYAVGRGGEAAATKSCGCGKMVVKTDL</sequence>
<feature type="compositionally biased region" description="Acidic residues" evidence="4">
    <location>
        <begin position="379"/>
        <end position="388"/>
    </location>
</feature>
<comment type="similarity">
    <text evidence="1">Belongs to the 1-acyl-sn-glycerol-3-phosphate acyltransferase family.</text>
</comment>
<evidence type="ECO:0000256" key="1">
    <source>
        <dbReference type="ARBA" id="ARBA00008655"/>
    </source>
</evidence>
<evidence type="ECO:0000259" key="6">
    <source>
        <dbReference type="SMART" id="SM00563"/>
    </source>
</evidence>
<proteinExistence type="inferred from homology"/>
<evidence type="ECO:0000256" key="3">
    <source>
        <dbReference type="ARBA" id="ARBA00023315"/>
    </source>
</evidence>
<dbReference type="GO" id="GO:0036149">
    <property type="term" value="P:phosphatidylinositol acyl-chain remodeling"/>
    <property type="evidence" value="ECO:0007669"/>
    <property type="project" value="TreeGrafter"/>
</dbReference>
<keyword evidence="5" id="KW-0472">Membrane</keyword>
<keyword evidence="5" id="KW-1133">Transmembrane helix</keyword>
<organism evidence="7">
    <name type="scientific">Rhodotorula toruloides</name>
    <name type="common">Yeast</name>
    <name type="synonym">Rhodosporidium toruloides</name>
    <dbReference type="NCBI Taxonomy" id="5286"/>
    <lineage>
        <taxon>Eukaryota</taxon>
        <taxon>Fungi</taxon>
        <taxon>Dikarya</taxon>
        <taxon>Basidiomycota</taxon>
        <taxon>Pucciniomycotina</taxon>
        <taxon>Microbotryomycetes</taxon>
        <taxon>Sporidiobolales</taxon>
        <taxon>Sporidiobolaceae</taxon>
        <taxon>Rhodotorula</taxon>
    </lineage>
</organism>
<keyword evidence="2" id="KW-0808">Transferase</keyword>
<keyword evidence="3" id="KW-0012">Acyltransferase</keyword>
<gene>
    <name evidence="7" type="ORF">RHTO0S_01e03796g</name>
</gene>
<evidence type="ECO:0000256" key="4">
    <source>
        <dbReference type="SAM" id="MobiDB-lite"/>
    </source>
</evidence>
<feature type="region of interest" description="Disordered" evidence="4">
    <location>
        <begin position="360"/>
        <end position="391"/>
    </location>
</feature>
<dbReference type="Pfam" id="PF16076">
    <property type="entry name" value="Acyltransf_C"/>
    <property type="match status" value="1"/>
</dbReference>